<dbReference type="EMBL" id="JAMSHJ010000001">
    <property type="protein sequence ID" value="KAI5447187.1"/>
    <property type="molecule type" value="Genomic_DNA"/>
</dbReference>
<keyword evidence="2" id="KW-1185">Reference proteome</keyword>
<name>A0A9D5BNS1_PEA</name>
<evidence type="ECO:0000313" key="2">
    <source>
        <dbReference type="Proteomes" id="UP001058974"/>
    </source>
</evidence>
<comment type="caution">
    <text evidence="1">The sequence shown here is derived from an EMBL/GenBank/DDBJ whole genome shotgun (WGS) entry which is preliminary data.</text>
</comment>
<reference evidence="1 2" key="1">
    <citation type="journal article" date="2022" name="Nat. Genet.">
        <title>Improved pea reference genome and pan-genome highlight genomic features and evolutionary characteristics.</title>
        <authorList>
            <person name="Yang T."/>
            <person name="Liu R."/>
            <person name="Luo Y."/>
            <person name="Hu S."/>
            <person name="Wang D."/>
            <person name="Wang C."/>
            <person name="Pandey M.K."/>
            <person name="Ge S."/>
            <person name="Xu Q."/>
            <person name="Li N."/>
            <person name="Li G."/>
            <person name="Huang Y."/>
            <person name="Saxena R.K."/>
            <person name="Ji Y."/>
            <person name="Li M."/>
            <person name="Yan X."/>
            <person name="He Y."/>
            <person name="Liu Y."/>
            <person name="Wang X."/>
            <person name="Xiang C."/>
            <person name="Varshney R.K."/>
            <person name="Ding H."/>
            <person name="Gao S."/>
            <person name="Zong X."/>
        </authorList>
    </citation>
    <scope>NUCLEOTIDE SEQUENCE [LARGE SCALE GENOMIC DNA]</scope>
    <source>
        <strain evidence="1 2">cv. Zhongwan 6</strain>
    </source>
</reference>
<gene>
    <name evidence="1" type="ORF">KIW84_014876</name>
</gene>
<accession>A0A9D5BNS1</accession>
<dbReference type="Gramene" id="Psat01G0487600-T1">
    <property type="protein sequence ID" value="KAI5447187.1"/>
    <property type="gene ID" value="KIW84_014876"/>
</dbReference>
<organism evidence="1 2">
    <name type="scientific">Pisum sativum</name>
    <name type="common">Garden pea</name>
    <name type="synonym">Lathyrus oleraceus</name>
    <dbReference type="NCBI Taxonomy" id="3888"/>
    <lineage>
        <taxon>Eukaryota</taxon>
        <taxon>Viridiplantae</taxon>
        <taxon>Streptophyta</taxon>
        <taxon>Embryophyta</taxon>
        <taxon>Tracheophyta</taxon>
        <taxon>Spermatophyta</taxon>
        <taxon>Magnoliopsida</taxon>
        <taxon>eudicotyledons</taxon>
        <taxon>Gunneridae</taxon>
        <taxon>Pentapetalae</taxon>
        <taxon>rosids</taxon>
        <taxon>fabids</taxon>
        <taxon>Fabales</taxon>
        <taxon>Fabaceae</taxon>
        <taxon>Papilionoideae</taxon>
        <taxon>50 kb inversion clade</taxon>
        <taxon>NPAAA clade</taxon>
        <taxon>Hologalegina</taxon>
        <taxon>IRL clade</taxon>
        <taxon>Fabeae</taxon>
        <taxon>Lathyrus</taxon>
    </lineage>
</organism>
<dbReference type="Proteomes" id="UP001058974">
    <property type="component" value="Chromosome 1"/>
</dbReference>
<evidence type="ECO:0000313" key="1">
    <source>
        <dbReference type="EMBL" id="KAI5447187.1"/>
    </source>
</evidence>
<protein>
    <submittedName>
        <fullName evidence="1">Uncharacterized protein</fullName>
    </submittedName>
</protein>
<dbReference type="AlphaFoldDB" id="A0A9D5BNS1"/>
<sequence>MSCDFKEESNDVEVEEIVDISVKVDVITNMPDTVEVEDGIASTSKWPQRTRSHSAKLQDYEVTADDEVTPNGESVHFSLLVGDEPINYSEALNNKKWKFDILLPNCKAIFISNNSPFSLFCKSFSPKVDSIEVSNNLKKPPEALYISKTMPTCPPCSKVLTAEANEPAKSGTKAATKLPLPIKVDPMAAIPATKQQAQILQGIFQALRLIREVGKLCQVPKLYPYCSRKQKSRR</sequence>
<proteinExistence type="predicted"/>